<protein>
    <submittedName>
        <fullName evidence="2">Secreted protein</fullName>
    </submittedName>
</protein>
<dbReference type="WBParaSite" id="MCU_013954-RA">
    <property type="protein sequence ID" value="MCU_013954-RA"/>
    <property type="gene ID" value="MCU_013954"/>
</dbReference>
<reference evidence="2" key="1">
    <citation type="submission" date="2019-11" db="UniProtKB">
        <authorList>
            <consortium name="WormBaseParasite"/>
        </authorList>
    </citation>
    <scope>IDENTIFICATION</scope>
</reference>
<keyword evidence="1" id="KW-0732">Signal</keyword>
<accession>A0A5K3G1G5</accession>
<sequence length="101" mass="11261">MLQQYFFCLLSGLTLISVSQHQGISSHLCFELIDRTVDTLRSIHEVLLMKVEDTADPQSRNATLRDIKTCVDLIKACNSALNEIALTDHSCGDPMASSRKH</sequence>
<evidence type="ECO:0000256" key="1">
    <source>
        <dbReference type="SAM" id="SignalP"/>
    </source>
</evidence>
<dbReference type="AlphaFoldDB" id="A0A5K3G1G5"/>
<proteinExistence type="predicted"/>
<feature type="signal peptide" evidence="1">
    <location>
        <begin position="1"/>
        <end position="21"/>
    </location>
</feature>
<name>A0A5K3G1G5_MESCO</name>
<organism evidence="2">
    <name type="scientific">Mesocestoides corti</name>
    <name type="common">Flatworm</name>
    <dbReference type="NCBI Taxonomy" id="53468"/>
    <lineage>
        <taxon>Eukaryota</taxon>
        <taxon>Metazoa</taxon>
        <taxon>Spiralia</taxon>
        <taxon>Lophotrochozoa</taxon>
        <taxon>Platyhelminthes</taxon>
        <taxon>Cestoda</taxon>
        <taxon>Eucestoda</taxon>
        <taxon>Cyclophyllidea</taxon>
        <taxon>Mesocestoididae</taxon>
        <taxon>Mesocestoides</taxon>
    </lineage>
</organism>
<evidence type="ECO:0000313" key="2">
    <source>
        <dbReference type="WBParaSite" id="MCU_013954-RA"/>
    </source>
</evidence>
<feature type="chain" id="PRO_5024373753" evidence="1">
    <location>
        <begin position="22"/>
        <end position="101"/>
    </location>
</feature>